<evidence type="ECO:0000256" key="5">
    <source>
        <dbReference type="ARBA" id="ARBA00022759"/>
    </source>
</evidence>
<name>A0A817P618_9BILA</name>
<dbReference type="SUPFAM" id="SSF56672">
    <property type="entry name" value="DNA/RNA polymerases"/>
    <property type="match status" value="1"/>
</dbReference>
<keyword evidence="14" id="KW-1185">Reference proteome</keyword>
<dbReference type="InterPro" id="IPR001969">
    <property type="entry name" value="Aspartic_peptidase_AS"/>
</dbReference>
<feature type="domain" description="Reverse transcriptase" evidence="9">
    <location>
        <begin position="417"/>
        <end position="597"/>
    </location>
</feature>
<dbReference type="GO" id="GO:0004190">
    <property type="term" value="F:aspartic-type endopeptidase activity"/>
    <property type="evidence" value="ECO:0007669"/>
    <property type="project" value="InterPro"/>
</dbReference>
<dbReference type="PROSITE" id="PS50878">
    <property type="entry name" value="RT_POL"/>
    <property type="match status" value="1"/>
</dbReference>
<dbReference type="PANTHER" id="PTHR37984:SF5">
    <property type="entry name" value="PROTEIN NYNRIN-LIKE"/>
    <property type="match status" value="1"/>
</dbReference>
<comment type="caution">
    <text evidence="11">The sequence shown here is derived from an EMBL/GenBank/DDBJ whole genome shotgun (WGS) entry which is preliminary data.</text>
</comment>
<dbReference type="Proteomes" id="UP000663873">
    <property type="component" value="Unassembled WGS sequence"/>
</dbReference>
<evidence type="ECO:0000313" key="14">
    <source>
        <dbReference type="Proteomes" id="UP000663873"/>
    </source>
</evidence>
<dbReference type="GO" id="GO:0015074">
    <property type="term" value="P:DNA integration"/>
    <property type="evidence" value="ECO:0007669"/>
    <property type="project" value="InterPro"/>
</dbReference>
<dbReference type="Proteomes" id="UP000663825">
    <property type="component" value="Unassembled WGS sequence"/>
</dbReference>
<dbReference type="InterPro" id="IPR043128">
    <property type="entry name" value="Rev_trsase/Diguanyl_cyclase"/>
</dbReference>
<evidence type="ECO:0000259" key="9">
    <source>
        <dbReference type="PROSITE" id="PS50878"/>
    </source>
</evidence>
<dbReference type="Pfam" id="PF17917">
    <property type="entry name" value="RT_RNaseH"/>
    <property type="match status" value="1"/>
</dbReference>
<dbReference type="CDD" id="cd00303">
    <property type="entry name" value="retropepsin_like"/>
    <property type="match status" value="1"/>
</dbReference>
<dbReference type="InterPro" id="IPR041588">
    <property type="entry name" value="Integrase_H2C2"/>
</dbReference>
<evidence type="ECO:0000256" key="4">
    <source>
        <dbReference type="ARBA" id="ARBA00022722"/>
    </source>
</evidence>
<dbReference type="InterPro" id="IPR021109">
    <property type="entry name" value="Peptidase_aspartic_dom_sf"/>
</dbReference>
<dbReference type="GO" id="GO:0006508">
    <property type="term" value="P:proteolysis"/>
    <property type="evidence" value="ECO:0007669"/>
    <property type="project" value="InterPro"/>
</dbReference>
<keyword evidence="6" id="KW-0378">Hydrolase</keyword>
<keyword evidence="4" id="KW-0540">Nuclease</keyword>
<dbReference type="SUPFAM" id="SSF50630">
    <property type="entry name" value="Acid proteases"/>
    <property type="match status" value="1"/>
</dbReference>
<dbReference type="Gene3D" id="1.10.340.70">
    <property type="match status" value="1"/>
</dbReference>
<organism evidence="11 13">
    <name type="scientific">Rotaria socialis</name>
    <dbReference type="NCBI Taxonomy" id="392032"/>
    <lineage>
        <taxon>Eukaryota</taxon>
        <taxon>Metazoa</taxon>
        <taxon>Spiralia</taxon>
        <taxon>Gnathifera</taxon>
        <taxon>Rotifera</taxon>
        <taxon>Eurotatoria</taxon>
        <taxon>Bdelloidea</taxon>
        <taxon>Philodinida</taxon>
        <taxon>Philodinidae</taxon>
        <taxon>Rotaria</taxon>
    </lineage>
</organism>
<dbReference type="EMBL" id="CAJOBP010004170">
    <property type="protein sequence ID" value="CAF4431828.1"/>
    <property type="molecule type" value="Genomic_DNA"/>
</dbReference>
<evidence type="ECO:0000313" key="11">
    <source>
        <dbReference type="EMBL" id="CAF3143980.1"/>
    </source>
</evidence>
<evidence type="ECO:0000313" key="12">
    <source>
        <dbReference type="EMBL" id="CAF4431828.1"/>
    </source>
</evidence>
<feature type="region of interest" description="Disordered" evidence="8">
    <location>
        <begin position="885"/>
        <end position="905"/>
    </location>
</feature>
<dbReference type="Gene3D" id="3.30.420.10">
    <property type="entry name" value="Ribonuclease H-like superfamily/Ribonuclease H"/>
    <property type="match status" value="1"/>
</dbReference>
<keyword evidence="5" id="KW-0255">Endonuclease</keyword>
<dbReference type="InterPro" id="IPR043502">
    <property type="entry name" value="DNA/RNA_pol_sf"/>
</dbReference>
<dbReference type="Pfam" id="PF00078">
    <property type="entry name" value="RVT_1"/>
    <property type="match status" value="1"/>
</dbReference>
<dbReference type="PROSITE" id="PS00141">
    <property type="entry name" value="ASP_PROTEASE"/>
    <property type="match status" value="1"/>
</dbReference>
<dbReference type="Gene3D" id="3.30.70.270">
    <property type="match status" value="2"/>
</dbReference>
<reference evidence="11" key="1">
    <citation type="submission" date="2021-02" db="EMBL/GenBank/DDBJ databases">
        <authorList>
            <person name="Nowell W R."/>
        </authorList>
    </citation>
    <scope>NUCLEOTIDE SEQUENCE</scope>
</reference>
<dbReference type="CDD" id="cd01647">
    <property type="entry name" value="RT_LTR"/>
    <property type="match status" value="1"/>
</dbReference>
<keyword evidence="3" id="KW-0548">Nucleotidyltransferase</keyword>
<dbReference type="InterPro" id="IPR041373">
    <property type="entry name" value="RT_RNaseH"/>
</dbReference>
<keyword evidence="2" id="KW-0808">Transferase</keyword>
<dbReference type="Gene3D" id="3.10.10.10">
    <property type="entry name" value="HIV Type 1 Reverse Transcriptase, subunit A, domain 1"/>
    <property type="match status" value="1"/>
</dbReference>
<evidence type="ECO:0000256" key="1">
    <source>
        <dbReference type="ARBA" id="ARBA00012493"/>
    </source>
</evidence>
<evidence type="ECO:0000256" key="7">
    <source>
        <dbReference type="ARBA" id="ARBA00022918"/>
    </source>
</evidence>
<dbReference type="PROSITE" id="PS50994">
    <property type="entry name" value="INTEGRASE"/>
    <property type="match status" value="1"/>
</dbReference>
<dbReference type="EMBL" id="CAJNXB010001212">
    <property type="protein sequence ID" value="CAF3143980.1"/>
    <property type="molecule type" value="Genomic_DNA"/>
</dbReference>
<evidence type="ECO:0000256" key="2">
    <source>
        <dbReference type="ARBA" id="ARBA00022679"/>
    </source>
</evidence>
<dbReference type="GO" id="GO:0003676">
    <property type="term" value="F:nucleic acid binding"/>
    <property type="evidence" value="ECO:0007669"/>
    <property type="project" value="InterPro"/>
</dbReference>
<dbReference type="FunFam" id="1.10.340.70:FF:000001">
    <property type="entry name" value="Retrovirus-related Pol polyprotein from transposon gypsy-like Protein"/>
    <property type="match status" value="1"/>
</dbReference>
<evidence type="ECO:0000256" key="6">
    <source>
        <dbReference type="ARBA" id="ARBA00022801"/>
    </source>
</evidence>
<dbReference type="InterPro" id="IPR050951">
    <property type="entry name" value="Retrovirus_Pol_polyprotein"/>
</dbReference>
<dbReference type="InterPro" id="IPR012337">
    <property type="entry name" value="RNaseH-like_sf"/>
</dbReference>
<dbReference type="SUPFAM" id="SSF53098">
    <property type="entry name" value="Ribonuclease H-like"/>
    <property type="match status" value="1"/>
</dbReference>
<dbReference type="InterPro" id="IPR000477">
    <property type="entry name" value="RT_dom"/>
</dbReference>
<dbReference type="CDD" id="cd09274">
    <property type="entry name" value="RNase_HI_RT_Ty3"/>
    <property type="match status" value="1"/>
</dbReference>
<dbReference type="GO" id="GO:0003964">
    <property type="term" value="F:RNA-directed DNA polymerase activity"/>
    <property type="evidence" value="ECO:0007669"/>
    <property type="project" value="UniProtKB-KW"/>
</dbReference>
<dbReference type="Pfam" id="PF17921">
    <property type="entry name" value="Integrase_H2C2"/>
    <property type="match status" value="1"/>
</dbReference>
<evidence type="ECO:0000313" key="13">
    <source>
        <dbReference type="Proteomes" id="UP000663825"/>
    </source>
</evidence>
<dbReference type="FunFam" id="3.30.70.270:FF:000020">
    <property type="entry name" value="Transposon Tf2-6 polyprotein-like Protein"/>
    <property type="match status" value="1"/>
</dbReference>
<dbReference type="AlphaFoldDB" id="A0A817P618"/>
<gene>
    <name evidence="11" type="ORF">TIS948_LOCUS9322</name>
    <name evidence="12" type="ORF">UJA718_LOCUS21389</name>
</gene>
<dbReference type="GO" id="GO:0004519">
    <property type="term" value="F:endonuclease activity"/>
    <property type="evidence" value="ECO:0007669"/>
    <property type="project" value="UniProtKB-KW"/>
</dbReference>
<proteinExistence type="predicted"/>
<dbReference type="InterPro" id="IPR036397">
    <property type="entry name" value="RNaseH_sf"/>
</dbReference>
<dbReference type="OrthoDB" id="8000983at2759"/>
<evidence type="ECO:0000259" key="10">
    <source>
        <dbReference type="PROSITE" id="PS50994"/>
    </source>
</evidence>
<feature type="non-terminal residue" evidence="11">
    <location>
        <position position="1106"/>
    </location>
</feature>
<dbReference type="Gene3D" id="2.40.70.10">
    <property type="entry name" value="Acid Proteases"/>
    <property type="match status" value="1"/>
</dbReference>
<accession>A0A817P618</accession>
<dbReference type="EC" id="2.7.7.49" evidence="1"/>
<dbReference type="InterPro" id="IPR001584">
    <property type="entry name" value="Integrase_cat-core"/>
</dbReference>
<keyword evidence="7" id="KW-0695">RNA-directed DNA polymerase</keyword>
<dbReference type="PANTHER" id="PTHR37984">
    <property type="entry name" value="PROTEIN CBG26694"/>
    <property type="match status" value="1"/>
</dbReference>
<protein>
    <recommendedName>
        <fullName evidence="1">RNA-directed DNA polymerase</fullName>
        <ecNumber evidence="1">2.7.7.49</ecNumber>
    </recommendedName>
</protein>
<evidence type="ECO:0000256" key="8">
    <source>
        <dbReference type="SAM" id="MobiDB-lite"/>
    </source>
</evidence>
<sequence length="1106" mass="126844">MSQWITQSISTTRLTHLLNFISTRPIHHDLYDVINAIKEHNGGSDSHPFQPSYYFLYNNLNHSVKNPQYRPPFNRLQYSHYHKKERTTVPAHSQSPAIQQVIKQRLTPQTVPRTNPSLIFVKINVHGIPLRAMLDTGATRSFITQRALAKIHHYSLQPCDRIAQLGDGHTMLKIVDFILGADWCTQNAVQINYDTNQVSIRSSTGRIIIPYDTSIDYLTLDVKLINSVKIPPCQSCTVQAKVELPSADTVYFHPDIDDQLEQSIILSPSLLHIQHYTTYLEIYNPNDYTKTVPTNTRLGRVTHVPHQTDSFPLPDAVNSLSSFHHYVINSVEIQPVLFRSREIIDKLTNHIIDSDERRQIRAILQQHAKWFDISQVTQANTPIQHTINTGDSLPISSRPYSRTIQQRSDLQNEIHKMLQAHQIRPSNSPWSPPVIIHKKKDGGIRFLVDYRKFNAVTKKDCFPQPTTEELLNRLGGRKFYTKLDLKSGYFQIPIHEADKEKTAFITQDGLWEFNVLPQGIMNGPPTFQRTMHNLIGYGRWDYVIVYLDDILIFSTTFDEHVQHVNEILSVLDKANFQVNPDKCNIAVREINFLSHTINEKLIKPNGEKIKAITDLPAPTTLKEANEFLGKINWYRKIIPNFAHIAAPLHKVTNKTKAHRHEFTWGPEQQAAFNEFKNLLTTYPLFLEYPDLSTTFVLTTDASEIGIGGILRQDTITGTKINYFKSRVLNDTERKYDTIEREALAIYWCLTELRSYIGDSDIIIETDHEPLQNFHKKQINNKRIINWIFKLQDILPEIIAVKYRNGSNNTAADYISRHFPSSNVISNSTILAEQTDDWSVGTEQWFEDLPKPQRLRFATSFINTTNSTINAVTTGVKAKLIAQSVPPTSAESSTTTPQSSAPSPTSEYLPFDFSLSRIRFEQEQDPVIQQIIQNLYHKSDKRNFILKNNVLYKLVSRGLTDIKVIYAPSKLIPEILLSHHDHPLSGHFGVEHTWFLLKKKYYWLHMRTMITSYIKSCEQCSKYNVDRHKPPGFLQPIEPPADVFQILGMDWWGPAQTSINGNRYILVITDRLSGYVFATASPTNTAQDTARILLEEVILVHGSPDIV</sequence>
<feature type="domain" description="Integrase catalytic" evidence="10">
    <location>
        <begin position="1034"/>
        <end position="1106"/>
    </location>
</feature>
<evidence type="ECO:0000256" key="3">
    <source>
        <dbReference type="ARBA" id="ARBA00022695"/>
    </source>
</evidence>